<dbReference type="EMBL" id="MU129152">
    <property type="protein sequence ID" value="KAF9505459.1"/>
    <property type="molecule type" value="Genomic_DNA"/>
</dbReference>
<evidence type="ECO:0000313" key="3">
    <source>
        <dbReference type="Proteomes" id="UP000886523"/>
    </source>
</evidence>
<evidence type="ECO:0000256" key="1">
    <source>
        <dbReference type="SAM" id="Phobius"/>
    </source>
</evidence>
<keyword evidence="1" id="KW-0472">Membrane</keyword>
<organism evidence="2 3">
    <name type="scientific">Hydnum rufescens UP504</name>
    <dbReference type="NCBI Taxonomy" id="1448309"/>
    <lineage>
        <taxon>Eukaryota</taxon>
        <taxon>Fungi</taxon>
        <taxon>Dikarya</taxon>
        <taxon>Basidiomycota</taxon>
        <taxon>Agaricomycotina</taxon>
        <taxon>Agaricomycetes</taxon>
        <taxon>Cantharellales</taxon>
        <taxon>Hydnaceae</taxon>
        <taxon>Hydnum</taxon>
    </lineage>
</organism>
<gene>
    <name evidence="2" type="ORF">BS47DRAFT_537534</name>
</gene>
<reference evidence="2" key="1">
    <citation type="journal article" date="2020" name="Nat. Commun.">
        <title>Large-scale genome sequencing of mycorrhizal fungi provides insights into the early evolution of symbiotic traits.</title>
        <authorList>
            <person name="Miyauchi S."/>
            <person name="Kiss E."/>
            <person name="Kuo A."/>
            <person name="Drula E."/>
            <person name="Kohler A."/>
            <person name="Sanchez-Garcia M."/>
            <person name="Morin E."/>
            <person name="Andreopoulos B."/>
            <person name="Barry K.W."/>
            <person name="Bonito G."/>
            <person name="Buee M."/>
            <person name="Carver A."/>
            <person name="Chen C."/>
            <person name="Cichocki N."/>
            <person name="Clum A."/>
            <person name="Culley D."/>
            <person name="Crous P.W."/>
            <person name="Fauchery L."/>
            <person name="Girlanda M."/>
            <person name="Hayes R.D."/>
            <person name="Keri Z."/>
            <person name="LaButti K."/>
            <person name="Lipzen A."/>
            <person name="Lombard V."/>
            <person name="Magnuson J."/>
            <person name="Maillard F."/>
            <person name="Murat C."/>
            <person name="Nolan M."/>
            <person name="Ohm R.A."/>
            <person name="Pangilinan J."/>
            <person name="Pereira M.F."/>
            <person name="Perotto S."/>
            <person name="Peter M."/>
            <person name="Pfister S."/>
            <person name="Riley R."/>
            <person name="Sitrit Y."/>
            <person name="Stielow J.B."/>
            <person name="Szollosi G."/>
            <person name="Zifcakova L."/>
            <person name="Stursova M."/>
            <person name="Spatafora J.W."/>
            <person name="Tedersoo L."/>
            <person name="Vaario L.M."/>
            <person name="Yamada A."/>
            <person name="Yan M."/>
            <person name="Wang P."/>
            <person name="Xu J."/>
            <person name="Bruns T."/>
            <person name="Baldrian P."/>
            <person name="Vilgalys R."/>
            <person name="Dunand C."/>
            <person name="Henrissat B."/>
            <person name="Grigoriev I.V."/>
            <person name="Hibbett D."/>
            <person name="Nagy L.G."/>
            <person name="Martin F.M."/>
        </authorList>
    </citation>
    <scope>NUCLEOTIDE SEQUENCE</scope>
    <source>
        <strain evidence="2">UP504</strain>
    </source>
</reference>
<evidence type="ECO:0000313" key="2">
    <source>
        <dbReference type="EMBL" id="KAF9505459.1"/>
    </source>
</evidence>
<dbReference type="Proteomes" id="UP000886523">
    <property type="component" value="Unassembled WGS sequence"/>
</dbReference>
<comment type="caution">
    <text evidence="2">The sequence shown here is derived from an EMBL/GenBank/DDBJ whole genome shotgun (WGS) entry which is preliminary data.</text>
</comment>
<keyword evidence="1" id="KW-1133">Transmembrane helix</keyword>
<dbReference type="AlphaFoldDB" id="A0A9P6AGR6"/>
<keyword evidence="3" id="KW-1185">Reference proteome</keyword>
<sequence length="117" mass="12836">MQPFCSVDALTCGSVSLLTHVCILSLILISNLAEPVRARMQTKILGNGVLRVQLLSTSPHWMAPPSLVLPGHCQMDKVKYRTSCWLSRMSLNQGHTNLLWKCGTNKTGSSKVSLVMV</sequence>
<accession>A0A9P6AGR6</accession>
<proteinExistence type="predicted"/>
<feature type="transmembrane region" description="Helical" evidence="1">
    <location>
        <begin position="15"/>
        <end position="33"/>
    </location>
</feature>
<protein>
    <submittedName>
        <fullName evidence="2">Uncharacterized protein</fullName>
    </submittedName>
</protein>
<name>A0A9P6AGR6_9AGAM</name>
<keyword evidence="1" id="KW-0812">Transmembrane</keyword>